<feature type="transmembrane region" description="Helical" evidence="1">
    <location>
        <begin position="33"/>
        <end position="53"/>
    </location>
</feature>
<dbReference type="AlphaFoldDB" id="A0A250LHC7"/>
<keyword evidence="1" id="KW-0812">Transmembrane</keyword>
<reference evidence="2" key="2">
    <citation type="journal article" date="2017" name="Genome Announc.">
        <title>High-Quality Draft Genome Sequence of Burkholderia contaminans CH-1, a Gram-Negative Bacterium That Metabolizes 2-Azahypoxanthine, a Plant Growth-Regulating Compound.</title>
        <authorList>
            <person name="Choi J.-H."/>
            <person name="Sugiura H."/>
            <person name="Moriuchi R."/>
            <person name="Kawagishi H."/>
            <person name="Dohra H."/>
        </authorList>
    </citation>
    <scope>NUCLEOTIDE SEQUENCE</scope>
    <source>
        <strain evidence="2">CH-1</strain>
    </source>
</reference>
<organism evidence="2">
    <name type="scientific">Burkholderia contaminans</name>
    <dbReference type="NCBI Taxonomy" id="488447"/>
    <lineage>
        <taxon>Bacteria</taxon>
        <taxon>Pseudomonadati</taxon>
        <taxon>Pseudomonadota</taxon>
        <taxon>Betaproteobacteria</taxon>
        <taxon>Burkholderiales</taxon>
        <taxon>Burkholderiaceae</taxon>
        <taxon>Burkholderia</taxon>
        <taxon>Burkholderia cepacia complex</taxon>
    </lineage>
</organism>
<proteinExistence type="predicted"/>
<feature type="transmembrane region" description="Helical" evidence="1">
    <location>
        <begin position="168"/>
        <end position="187"/>
    </location>
</feature>
<protein>
    <submittedName>
        <fullName evidence="2">Uncharacterized protein</fullName>
    </submittedName>
</protein>
<gene>
    <name evidence="2" type="ORF">BCCH1_64350</name>
</gene>
<dbReference type="EMBL" id="AP018359">
    <property type="protein sequence ID" value="BBA43933.1"/>
    <property type="molecule type" value="Genomic_DNA"/>
</dbReference>
<keyword evidence="1" id="KW-1133">Transmembrane helix</keyword>
<reference evidence="2" key="1">
    <citation type="journal article" date="2016" name="Biosci. Biotechnol. Biochem.">
        <title>Bioconversion of AHX to AOH by resting cells of Burkholderia contaminans CH-1.</title>
        <authorList>
            <person name="Choi J.H."/>
            <person name="Kikuchi A."/>
            <person name="Pumkaeo P."/>
            <person name="Hirai H."/>
            <person name="Tokuyama S."/>
            <person name="Kawagishi H."/>
        </authorList>
    </citation>
    <scope>NUCLEOTIDE SEQUENCE</scope>
    <source>
        <strain evidence="2">CH-1</strain>
    </source>
</reference>
<evidence type="ECO:0000256" key="1">
    <source>
        <dbReference type="SAM" id="Phobius"/>
    </source>
</evidence>
<feature type="transmembrane region" description="Helical" evidence="1">
    <location>
        <begin position="193"/>
        <end position="211"/>
    </location>
</feature>
<feature type="transmembrane region" description="Helical" evidence="1">
    <location>
        <begin position="65"/>
        <end position="84"/>
    </location>
</feature>
<keyword evidence="1" id="KW-0472">Membrane</keyword>
<sequence>MQTNKFFRGTVMDALQAVAATATTGKSLKRRNMLWLVAVGIVDVIALLVLVFHRPVADFSADKMVVLRSSLTVLLPVPILFLSYSLSHTQKAIIVFWRFRNPMPGSRAFSVHAPADSRIDLVALKTNVGAFPDDERAQNAMWYRLYKLVENDTAVLESHQNYLMFRDIASMSILLSPLVPAVLFVLGGAIATMVWSGVFFIAQYLIAAIAAKNNGIRFVQNVLAIHATKKVASAKRASPRKKTEGDA</sequence>
<accession>A0A250LHC7</accession>
<name>A0A250LHC7_9BURK</name>
<evidence type="ECO:0000313" key="2">
    <source>
        <dbReference type="EMBL" id="BBA43933.1"/>
    </source>
</evidence>